<dbReference type="InterPro" id="IPR021074">
    <property type="entry name" value="Formate_DH_dsu"/>
</dbReference>
<dbReference type="Proteomes" id="UP000295680">
    <property type="component" value="Unassembled WGS sequence"/>
</dbReference>
<dbReference type="AlphaFoldDB" id="A0A4R2K2F9"/>
<evidence type="ECO:0000313" key="2">
    <source>
        <dbReference type="Proteomes" id="UP000295680"/>
    </source>
</evidence>
<accession>A0A4R2K2F9</accession>
<organism evidence="1 2">
    <name type="scientific">Actinocrispum wychmicini</name>
    <dbReference type="NCBI Taxonomy" id="1213861"/>
    <lineage>
        <taxon>Bacteria</taxon>
        <taxon>Bacillati</taxon>
        <taxon>Actinomycetota</taxon>
        <taxon>Actinomycetes</taxon>
        <taxon>Pseudonocardiales</taxon>
        <taxon>Pseudonocardiaceae</taxon>
        <taxon>Actinocrispum</taxon>
    </lineage>
</organism>
<dbReference type="EMBL" id="SLWS01000001">
    <property type="protein sequence ID" value="TCO65912.1"/>
    <property type="molecule type" value="Genomic_DNA"/>
</dbReference>
<comment type="caution">
    <text evidence="1">The sequence shown here is derived from an EMBL/GenBank/DDBJ whole genome shotgun (WGS) entry which is preliminary data.</text>
</comment>
<reference evidence="1 2" key="1">
    <citation type="submission" date="2019-03" db="EMBL/GenBank/DDBJ databases">
        <title>Genomic Encyclopedia of Type Strains, Phase IV (KMG-IV): sequencing the most valuable type-strain genomes for metagenomic binning, comparative biology and taxonomic classification.</title>
        <authorList>
            <person name="Goeker M."/>
        </authorList>
    </citation>
    <scope>NUCLEOTIDE SEQUENCE [LARGE SCALE GENOMIC DNA]</scope>
    <source>
        <strain evidence="1 2">DSM 45934</strain>
    </source>
</reference>
<dbReference type="OrthoDB" id="7409377at2"/>
<gene>
    <name evidence="1" type="ORF">EV192_1011704</name>
</gene>
<dbReference type="Pfam" id="PF11390">
    <property type="entry name" value="FdsD"/>
    <property type="match status" value="1"/>
</dbReference>
<evidence type="ECO:0000313" key="1">
    <source>
        <dbReference type="EMBL" id="TCO65912.1"/>
    </source>
</evidence>
<dbReference type="RefSeq" id="WP_132112651.1">
    <property type="nucleotide sequence ID" value="NZ_SLWS01000001.1"/>
</dbReference>
<keyword evidence="2" id="KW-1185">Reference proteome</keyword>
<protein>
    <submittedName>
        <fullName evidence="1">Formate dehydrogenase subunit delta</fullName>
    </submittedName>
</protein>
<proteinExistence type="predicted"/>
<sequence length="71" mass="7849">MTTSPQGWRANEIAIQFHHLDSTRAAAEIANHIRLFWDPRMKTDLIRLVASDPGALDPLVIAAAEQLSGNQ</sequence>
<name>A0A4R2K2F9_9PSEU</name>